<reference evidence="4 5" key="1">
    <citation type="journal article" date="2020" name="Microorganisms">
        <title>Osmotic Adaptation and Compatible Solute Biosynthesis of Phototrophic Bacteria as Revealed from Genome Analyses.</title>
        <authorList>
            <person name="Imhoff J.F."/>
            <person name="Rahn T."/>
            <person name="Kunzel S."/>
            <person name="Keller A."/>
            <person name="Neulinger S.C."/>
        </authorList>
    </citation>
    <scope>NUCLEOTIDE SEQUENCE [LARGE SCALE GENOMIC DNA]</scope>
    <source>
        <strain evidence="4 5">DSM 21303</strain>
    </source>
</reference>
<evidence type="ECO:0000313" key="5">
    <source>
        <dbReference type="Proteomes" id="UP001138802"/>
    </source>
</evidence>
<feature type="domain" description="Carbohydrate kinase PfkB" evidence="3">
    <location>
        <begin position="42"/>
        <end position="319"/>
    </location>
</feature>
<keyword evidence="5" id="KW-1185">Reference proteome</keyword>
<proteinExistence type="predicted"/>
<dbReference type="Gene3D" id="3.40.1190.20">
    <property type="match status" value="1"/>
</dbReference>
<dbReference type="SUPFAM" id="SSF53613">
    <property type="entry name" value="Ribokinase-like"/>
    <property type="match status" value="1"/>
</dbReference>
<organism evidence="4 5">
    <name type="scientific">Thiocapsa imhoffii</name>
    <dbReference type="NCBI Taxonomy" id="382777"/>
    <lineage>
        <taxon>Bacteria</taxon>
        <taxon>Pseudomonadati</taxon>
        <taxon>Pseudomonadota</taxon>
        <taxon>Gammaproteobacteria</taxon>
        <taxon>Chromatiales</taxon>
        <taxon>Chromatiaceae</taxon>
        <taxon>Thiocapsa</taxon>
    </lineage>
</organism>
<dbReference type="Proteomes" id="UP001138802">
    <property type="component" value="Unassembled WGS sequence"/>
</dbReference>
<dbReference type="Pfam" id="PF00294">
    <property type="entry name" value="PfkB"/>
    <property type="match status" value="1"/>
</dbReference>
<dbReference type="EMBL" id="NRSD01000002">
    <property type="protein sequence ID" value="MBK1643550.1"/>
    <property type="molecule type" value="Genomic_DNA"/>
</dbReference>
<gene>
    <name evidence="4" type="ORF">CKO25_02520</name>
</gene>
<sequence length="325" mass="34645">MSAIGSSPRRDWTCWDFVLPAISESSASRAALPADVGGVLGVGVAVLDLIQEVTSYPGEDEEVRAIAQRRVRGGNVTNSLTILAQFGHSCSWIGTLGDDAAAAEIRMELVRQGIDVSQVVQIAGGTSPLSSILLSRATGSRTIVHYRDLPELDAAAFAEVSLEGLAWVHFEGRNPVETEQMIRRVRSVAPDVTISLELEKNRPDIDILFDGPHVLLAGQAFARARGWQTPTVLLEELAGRSRADLCVVAWGEQGAALQRREGPIQQVPAVVPPRVVDTLGAGDVFNAGVMDGLLRGLPALDAVRHAVRIAGAKCGRMGLDLRDLA</sequence>
<accession>A0A9X1B7Z8</accession>
<name>A0A9X1B7Z8_9GAMM</name>
<dbReference type="AlphaFoldDB" id="A0A9X1B7Z8"/>
<dbReference type="GO" id="GO:0016301">
    <property type="term" value="F:kinase activity"/>
    <property type="evidence" value="ECO:0007669"/>
    <property type="project" value="UniProtKB-KW"/>
</dbReference>
<dbReference type="PROSITE" id="PS00584">
    <property type="entry name" value="PFKB_KINASES_2"/>
    <property type="match status" value="1"/>
</dbReference>
<dbReference type="InterPro" id="IPR052562">
    <property type="entry name" value="Ketohexokinase-related"/>
</dbReference>
<dbReference type="InterPro" id="IPR002173">
    <property type="entry name" value="Carboh/pur_kinase_PfkB_CS"/>
</dbReference>
<evidence type="ECO:0000256" key="2">
    <source>
        <dbReference type="ARBA" id="ARBA00022777"/>
    </source>
</evidence>
<comment type="caution">
    <text evidence="4">The sequence shown here is derived from an EMBL/GenBank/DDBJ whole genome shotgun (WGS) entry which is preliminary data.</text>
</comment>
<protein>
    <submittedName>
        <fullName evidence="4">Ketohexokinase</fullName>
    </submittedName>
</protein>
<dbReference type="InterPro" id="IPR011611">
    <property type="entry name" value="PfkB_dom"/>
</dbReference>
<dbReference type="PANTHER" id="PTHR42774:SF3">
    <property type="entry name" value="KETOHEXOKINASE"/>
    <property type="match status" value="1"/>
</dbReference>
<dbReference type="PANTHER" id="PTHR42774">
    <property type="entry name" value="PHOSPHOTRANSFERASE SYSTEM TRANSPORT PROTEIN"/>
    <property type="match status" value="1"/>
</dbReference>
<evidence type="ECO:0000259" key="3">
    <source>
        <dbReference type="Pfam" id="PF00294"/>
    </source>
</evidence>
<evidence type="ECO:0000313" key="4">
    <source>
        <dbReference type="EMBL" id="MBK1643550.1"/>
    </source>
</evidence>
<evidence type="ECO:0000256" key="1">
    <source>
        <dbReference type="ARBA" id="ARBA00022679"/>
    </source>
</evidence>
<dbReference type="InterPro" id="IPR029056">
    <property type="entry name" value="Ribokinase-like"/>
</dbReference>
<keyword evidence="2" id="KW-0418">Kinase</keyword>
<keyword evidence="1" id="KW-0808">Transferase</keyword>